<reference evidence="1 2" key="2">
    <citation type="journal article" date="2012" name="Stand. Genomic Sci.">
        <title>Complete genome sequence of the sulfate-reducing firmicute Desulfotomaculum ruminis type strain (DL(T)).</title>
        <authorList>
            <person name="Spring S."/>
            <person name="Visser M."/>
            <person name="Lu M."/>
            <person name="Copeland A."/>
            <person name="Lapidus A."/>
            <person name="Lucas S."/>
            <person name="Cheng J.F."/>
            <person name="Han C."/>
            <person name="Tapia R."/>
            <person name="Goodwin L.A."/>
            <person name="Pitluck S."/>
            <person name="Ivanova N."/>
            <person name="Land M."/>
            <person name="Hauser L."/>
            <person name="Larimer F."/>
            <person name="Rohde M."/>
            <person name="Goker M."/>
            <person name="Detter J.C."/>
            <person name="Kyrpides N.C."/>
            <person name="Woyke T."/>
            <person name="Schaap P.J."/>
            <person name="Plugge C.M."/>
            <person name="Muyzer G."/>
            <person name="Kuever J."/>
            <person name="Pereira I.A."/>
            <person name="Parshina S.N."/>
            <person name="Bernier-Latmani R."/>
            <person name="Stams A.J."/>
            <person name="Klenk H.P."/>
        </authorList>
    </citation>
    <scope>NUCLEOTIDE SEQUENCE [LARGE SCALE GENOMIC DNA]</scope>
    <source>
        <strain evidence="2">ATCC 23193 / DSM 2154 / NCIB 8452 / DL</strain>
    </source>
</reference>
<reference evidence="2" key="1">
    <citation type="submission" date="2011-05" db="EMBL/GenBank/DDBJ databases">
        <title>Complete sequence of Desulfotomaculum ruminis DSM 2154.</title>
        <authorList>
            <person name="Lucas S."/>
            <person name="Copeland A."/>
            <person name="Lapidus A."/>
            <person name="Cheng J.-F."/>
            <person name="Goodwin L."/>
            <person name="Pitluck S."/>
            <person name="Lu M."/>
            <person name="Detter J.C."/>
            <person name="Han C."/>
            <person name="Tapia R."/>
            <person name="Land M."/>
            <person name="Hauser L."/>
            <person name="Kyrpides N."/>
            <person name="Ivanova N."/>
            <person name="Mikhailova N."/>
            <person name="Pagani I."/>
            <person name="Stams A.J.M."/>
            <person name="Plugge C.M."/>
            <person name="Muyzer G."/>
            <person name="Kuever J."/>
            <person name="Parshina S.N."/>
            <person name="Ivanova A.E."/>
            <person name="Nazina T.N."/>
            <person name="Brambilla E."/>
            <person name="Spring S."/>
            <person name="Klenk H.-P."/>
            <person name="Woyke T."/>
        </authorList>
    </citation>
    <scope>NUCLEOTIDE SEQUENCE [LARGE SCALE GENOMIC DNA]</scope>
    <source>
        <strain evidence="2">ATCC 23193 / DSM 2154 / NCIB 8452 / DL</strain>
    </source>
</reference>
<sequence>MIVKVDIVTGKVIINRIRELWYRETCLSMTEAEYKCWLEQELIRQKGRMTAWMETADILDSANQGTPNPRRRKGNPIPPELLQYLIMEIEFGTSPRALAQKTGIMTGTIHRIYRQLSKYRKFLEAYRLDDLGIDIDTIIAKTGLTSGTVKTLLGKRNALLQTNKLVS</sequence>
<dbReference type="KEGG" id="dru:Desru_1778"/>
<dbReference type="STRING" id="696281.Desru_1778"/>
<dbReference type="RefSeq" id="WP_013841805.1">
    <property type="nucleotide sequence ID" value="NC_015589.1"/>
</dbReference>
<organism evidence="1 2">
    <name type="scientific">Desulforamulus ruminis (strain ATCC 23193 / DSM 2154 / NCIMB 8452 / DL)</name>
    <name type="common">Desulfotomaculum ruminis</name>
    <dbReference type="NCBI Taxonomy" id="696281"/>
    <lineage>
        <taxon>Bacteria</taxon>
        <taxon>Bacillati</taxon>
        <taxon>Bacillota</taxon>
        <taxon>Clostridia</taxon>
        <taxon>Eubacteriales</taxon>
        <taxon>Peptococcaceae</taxon>
        <taxon>Desulforamulus</taxon>
    </lineage>
</organism>
<keyword evidence="2" id="KW-1185">Reference proteome</keyword>
<name>F6DTH9_DESRL</name>
<proteinExistence type="predicted"/>
<dbReference type="EMBL" id="CP002780">
    <property type="protein sequence ID" value="AEG60041.1"/>
    <property type="molecule type" value="Genomic_DNA"/>
</dbReference>
<evidence type="ECO:0000313" key="2">
    <source>
        <dbReference type="Proteomes" id="UP000009234"/>
    </source>
</evidence>
<accession>F6DTH9</accession>
<dbReference type="AlphaFoldDB" id="F6DTH9"/>
<protein>
    <submittedName>
        <fullName evidence="1">Uncharacterized protein</fullName>
    </submittedName>
</protein>
<evidence type="ECO:0000313" key="1">
    <source>
        <dbReference type="EMBL" id="AEG60041.1"/>
    </source>
</evidence>
<dbReference type="HOGENOM" id="CLU_1591892_0_0_9"/>
<gene>
    <name evidence="1" type="ordered locus">Desru_1778</name>
</gene>
<dbReference type="Proteomes" id="UP000009234">
    <property type="component" value="Chromosome"/>
</dbReference>